<dbReference type="GO" id="GO:0042168">
    <property type="term" value="P:heme metabolic process"/>
    <property type="evidence" value="ECO:0007669"/>
    <property type="project" value="InterPro"/>
</dbReference>
<comment type="subcellular location">
    <subcellularLocation>
        <location evidence="2">Cell membrane</location>
    </subcellularLocation>
    <subcellularLocation>
        <location evidence="1">Membrane</location>
        <topology evidence="1">Multi-pass membrane protein</topology>
    </subcellularLocation>
</comment>
<protein>
    <submittedName>
        <fullName evidence="9">Porphyrin biosynthesis-like protein</fullName>
    </submittedName>
</protein>
<evidence type="ECO:0000256" key="6">
    <source>
        <dbReference type="ARBA" id="ARBA00023136"/>
    </source>
</evidence>
<gene>
    <name evidence="9" type="ORF">GCM10011496_02700</name>
</gene>
<dbReference type="InterPro" id="IPR005254">
    <property type="entry name" value="Heme_biosyn_assoc_TPR_pro"/>
</dbReference>
<sequence>MRSALWLLALFGIAVAVALVAGNNQAVVTLFWPPHRIDISFNLLVLLLAGLFTLLYVALRASSAVFSLPAEARRWRAQQKERAMYAAFMDALSHLMAGRFIRAAKLAQNAITQEKSLSQLARTSSDVSSYNAARATQLRLLAHLLAAESAQSLQNRALREEHLQQALESSNHRIAQETRDGVQLRAARWALDDRDPNGALELLGQLPQGVARRTLALRTRLKATRQARQTPQALDTARLLAKHRAFSPGAAQSIVRGLALELLGGAHDPAQLQTAWASLDAAERAMPELVVHAASRLMALHGDADLARSWLLQVWEPVMQPRSEISDNLRVKLIHVLEQGLDSIDAAWLARIEAAQQQRPRDANLQYLAGMACLKRQLWGKAQQLLSQAAMALQDAGLHRNAWRALALLAEQREDPVSAAQAYKRAAEV</sequence>
<evidence type="ECO:0000256" key="3">
    <source>
        <dbReference type="ARBA" id="ARBA00022475"/>
    </source>
</evidence>
<evidence type="ECO:0000256" key="7">
    <source>
        <dbReference type="SAM" id="Phobius"/>
    </source>
</evidence>
<reference evidence="9" key="1">
    <citation type="journal article" date="2014" name="Int. J. Syst. Evol. Microbiol.">
        <title>Complete genome sequence of Corynebacterium casei LMG S-19264T (=DSM 44701T), isolated from a smear-ripened cheese.</title>
        <authorList>
            <consortium name="US DOE Joint Genome Institute (JGI-PGF)"/>
            <person name="Walter F."/>
            <person name="Albersmeier A."/>
            <person name="Kalinowski J."/>
            <person name="Ruckert C."/>
        </authorList>
    </citation>
    <scope>NUCLEOTIDE SEQUENCE</scope>
    <source>
        <strain evidence="9">CGMCC 1.15322</strain>
    </source>
</reference>
<name>A0A916WCJ5_9BURK</name>
<evidence type="ECO:0000313" key="10">
    <source>
        <dbReference type="Proteomes" id="UP000620596"/>
    </source>
</evidence>
<evidence type="ECO:0000256" key="4">
    <source>
        <dbReference type="ARBA" id="ARBA00022692"/>
    </source>
</evidence>
<reference evidence="9" key="2">
    <citation type="submission" date="2020-09" db="EMBL/GenBank/DDBJ databases">
        <authorList>
            <person name="Sun Q."/>
            <person name="Zhou Y."/>
        </authorList>
    </citation>
    <scope>NUCLEOTIDE SEQUENCE</scope>
    <source>
        <strain evidence="9">CGMCC 1.15322</strain>
    </source>
</reference>
<feature type="transmembrane region" description="Helical" evidence="7">
    <location>
        <begin position="39"/>
        <end position="59"/>
    </location>
</feature>
<evidence type="ECO:0000256" key="5">
    <source>
        <dbReference type="ARBA" id="ARBA00022989"/>
    </source>
</evidence>
<evidence type="ECO:0000259" key="8">
    <source>
        <dbReference type="Pfam" id="PF07219"/>
    </source>
</evidence>
<comment type="caution">
    <text evidence="9">The sequence shown here is derived from an EMBL/GenBank/DDBJ whole genome shotgun (WGS) entry which is preliminary data.</text>
</comment>
<feature type="domain" description="HemY N-terminal" evidence="8">
    <location>
        <begin position="28"/>
        <end position="118"/>
    </location>
</feature>
<dbReference type="NCBIfam" id="TIGR00540">
    <property type="entry name" value="TPR_hemY_coli"/>
    <property type="match status" value="1"/>
</dbReference>
<keyword evidence="10" id="KW-1185">Reference proteome</keyword>
<proteinExistence type="predicted"/>
<dbReference type="Pfam" id="PF07219">
    <property type="entry name" value="HemY_N"/>
    <property type="match status" value="1"/>
</dbReference>
<evidence type="ECO:0000256" key="2">
    <source>
        <dbReference type="ARBA" id="ARBA00004236"/>
    </source>
</evidence>
<dbReference type="EMBL" id="BMIG01000001">
    <property type="protein sequence ID" value="GGA85578.1"/>
    <property type="molecule type" value="Genomic_DNA"/>
</dbReference>
<keyword evidence="4 7" id="KW-0812">Transmembrane</keyword>
<organism evidence="9 10">
    <name type="scientific">Polaromonas eurypsychrophila</name>
    <dbReference type="NCBI Taxonomy" id="1614635"/>
    <lineage>
        <taxon>Bacteria</taxon>
        <taxon>Pseudomonadati</taxon>
        <taxon>Pseudomonadota</taxon>
        <taxon>Betaproteobacteria</taxon>
        <taxon>Burkholderiales</taxon>
        <taxon>Comamonadaceae</taxon>
        <taxon>Polaromonas</taxon>
    </lineage>
</organism>
<dbReference type="AlphaFoldDB" id="A0A916WCJ5"/>
<evidence type="ECO:0000256" key="1">
    <source>
        <dbReference type="ARBA" id="ARBA00004141"/>
    </source>
</evidence>
<dbReference type="Proteomes" id="UP000620596">
    <property type="component" value="Unassembled WGS sequence"/>
</dbReference>
<keyword evidence="3" id="KW-1003">Cell membrane</keyword>
<dbReference type="RefSeq" id="WP_188705807.1">
    <property type="nucleotide sequence ID" value="NZ_BMIG01000001.1"/>
</dbReference>
<evidence type="ECO:0000313" key="9">
    <source>
        <dbReference type="EMBL" id="GGA85578.1"/>
    </source>
</evidence>
<accession>A0A916WCJ5</accession>
<dbReference type="GO" id="GO:0005886">
    <property type="term" value="C:plasma membrane"/>
    <property type="evidence" value="ECO:0007669"/>
    <property type="project" value="UniProtKB-SubCell"/>
</dbReference>
<dbReference type="InterPro" id="IPR010817">
    <property type="entry name" value="HemY_N"/>
</dbReference>
<keyword evidence="5 7" id="KW-1133">Transmembrane helix</keyword>
<keyword evidence="6 7" id="KW-0472">Membrane</keyword>